<reference evidence="5 6" key="1">
    <citation type="submission" date="2022-01" db="EMBL/GenBank/DDBJ databases">
        <title>A chromosomal length assembly of Cordylochernes scorpioides.</title>
        <authorList>
            <person name="Zeh D."/>
            <person name="Zeh J."/>
        </authorList>
    </citation>
    <scope>NUCLEOTIDE SEQUENCE [LARGE SCALE GENOMIC DNA]</scope>
    <source>
        <strain evidence="5">IN4F17</strain>
        <tissue evidence="5">Whole Body</tissue>
    </source>
</reference>
<evidence type="ECO:0000313" key="5">
    <source>
        <dbReference type="EMBL" id="UYV68158.1"/>
    </source>
</evidence>
<dbReference type="CDD" id="cd00926">
    <property type="entry name" value="Cyt_c_Oxidase_VIb"/>
    <property type="match status" value="1"/>
</dbReference>
<keyword evidence="2" id="KW-0496">Mitochondrion</keyword>
<evidence type="ECO:0000256" key="2">
    <source>
        <dbReference type="ARBA" id="ARBA00023128"/>
    </source>
</evidence>
<dbReference type="EMBL" id="CP092867">
    <property type="protein sequence ID" value="UYV68158.1"/>
    <property type="molecule type" value="Genomic_DNA"/>
</dbReference>
<dbReference type="InterPro" id="IPR036549">
    <property type="entry name" value="CX6/COA6-like_sf"/>
</dbReference>
<feature type="region of interest" description="Disordered" evidence="4">
    <location>
        <begin position="1"/>
        <end position="21"/>
    </location>
</feature>
<sequence>MSKHSSSGMLEKLGMKPPKPMFLDGEEIKTIPRDPRFPNQNQTINCWQNYVDFHRCLQIKGEDYAPCAYFKKVYESLCPSAWYENWDSQREEGVFQGPH</sequence>
<dbReference type="Gene3D" id="1.10.10.140">
    <property type="entry name" value="Cytochrome c oxidase, subunit VIb"/>
    <property type="match status" value="1"/>
</dbReference>
<dbReference type="Pfam" id="PF02297">
    <property type="entry name" value="COX6B"/>
    <property type="match status" value="1"/>
</dbReference>
<dbReference type="Proteomes" id="UP001235939">
    <property type="component" value="Chromosome 05"/>
</dbReference>
<accession>A0ABY6KK71</accession>
<gene>
    <name evidence="5" type="ORF">LAZ67_5003220</name>
</gene>
<evidence type="ECO:0000256" key="4">
    <source>
        <dbReference type="SAM" id="MobiDB-lite"/>
    </source>
</evidence>
<evidence type="ECO:0000256" key="3">
    <source>
        <dbReference type="ARBA" id="ARBA00023157"/>
    </source>
</evidence>
<keyword evidence="3" id="KW-1015">Disulfide bond</keyword>
<organism evidence="5 6">
    <name type="scientific">Cordylochernes scorpioides</name>
    <dbReference type="NCBI Taxonomy" id="51811"/>
    <lineage>
        <taxon>Eukaryota</taxon>
        <taxon>Metazoa</taxon>
        <taxon>Ecdysozoa</taxon>
        <taxon>Arthropoda</taxon>
        <taxon>Chelicerata</taxon>
        <taxon>Arachnida</taxon>
        <taxon>Pseudoscorpiones</taxon>
        <taxon>Cheliferoidea</taxon>
        <taxon>Chernetidae</taxon>
        <taxon>Cordylochernes</taxon>
    </lineage>
</organism>
<evidence type="ECO:0000256" key="1">
    <source>
        <dbReference type="ARBA" id="ARBA00004173"/>
    </source>
</evidence>
<dbReference type="PROSITE" id="PS51808">
    <property type="entry name" value="CHCH"/>
    <property type="match status" value="1"/>
</dbReference>
<comment type="subcellular location">
    <subcellularLocation>
        <location evidence="1">Mitochondrion</location>
    </subcellularLocation>
</comment>
<dbReference type="InterPro" id="IPR048280">
    <property type="entry name" value="COX6B-like"/>
</dbReference>
<protein>
    <submittedName>
        <fullName evidence="5">COX6B1</fullName>
    </submittedName>
</protein>
<keyword evidence="6" id="KW-1185">Reference proteome</keyword>
<dbReference type="SUPFAM" id="SSF47694">
    <property type="entry name" value="Cytochrome c oxidase subunit h"/>
    <property type="match status" value="1"/>
</dbReference>
<name>A0ABY6KK71_9ARAC</name>
<dbReference type="InterPro" id="IPR003213">
    <property type="entry name" value="Cyt_c_oxidase_su6B"/>
</dbReference>
<evidence type="ECO:0000313" key="6">
    <source>
        <dbReference type="Proteomes" id="UP001235939"/>
    </source>
</evidence>
<proteinExistence type="predicted"/>
<dbReference type="PANTHER" id="PTHR11387">
    <property type="entry name" value="CYTOCHROME C OXIDASE SUBUNIT 6B"/>
    <property type="match status" value="1"/>
</dbReference>